<dbReference type="Gene3D" id="3.40.50.1980">
    <property type="entry name" value="Nitrogenase molybdenum iron protein domain"/>
    <property type="match status" value="2"/>
</dbReference>
<evidence type="ECO:0000256" key="1">
    <source>
        <dbReference type="ARBA" id="ARBA00004196"/>
    </source>
</evidence>
<keyword evidence="5 6" id="KW-0732">Signal</keyword>
<comment type="subcellular location">
    <subcellularLocation>
        <location evidence="1">Cell envelope</location>
    </subcellularLocation>
</comment>
<organism evidence="8 9">
    <name type="scientific">Biostraticola tofi</name>
    <dbReference type="NCBI Taxonomy" id="466109"/>
    <lineage>
        <taxon>Bacteria</taxon>
        <taxon>Pseudomonadati</taxon>
        <taxon>Pseudomonadota</taxon>
        <taxon>Gammaproteobacteria</taxon>
        <taxon>Enterobacterales</taxon>
        <taxon>Bruguierivoracaceae</taxon>
        <taxon>Biostraticola</taxon>
    </lineage>
</organism>
<dbReference type="RefSeq" id="WP_131865095.1">
    <property type="nucleotide sequence ID" value="NZ_SMCR01000003.1"/>
</dbReference>
<keyword evidence="3" id="KW-0813">Transport</keyword>
<dbReference type="OrthoDB" id="9793175at2"/>
<evidence type="ECO:0000256" key="6">
    <source>
        <dbReference type="SAM" id="SignalP"/>
    </source>
</evidence>
<protein>
    <submittedName>
        <fullName evidence="8">Iron complex transport system substrate-binding protein</fullName>
    </submittedName>
</protein>
<evidence type="ECO:0000313" key="8">
    <source>
        <dbReference type="EMBL" id="TCV98354.1"/>
    </source>
</evidence>
<dbReference type="Proteomes" id="UP000295719">
    <property type="component" value="Unassembled WGS sequence"/>
</dbReference>
<evidence type="ECO:0000256" key="2">
    <source>
        <dbReference type="ARBA" id="ARBA00008814"/>
    </source>
</evidence>
<dbReference type="AlphaFoldDB" id="A0A4R3Z375"/>
<dbReference type="Pfam" id="PF01497">
    <property type="entry name" value="Peripla_BP_2"/>
    <property type="match status" value="1"/>
</dbReference>
<proteinExistence type="inferred from homology"/>
<feature type="domain" description="Fe/B12 periplasmic-binding" evidence="7">
    <location>
        <begin position="38"/>
        <end position="315"/>
    </location>
</feature>
<keyword evidence="9" id="KW-1185">Reference proteome</keyword>
<dbReference type="GO" id="GO:0030288">
    <property type="term" value="C:outer membrane-bounded periplasmic space"/>
    <property type="evidence" value="ECO:0007669"/>
    <property type="project" value="TreeGrafter"/>
</dbReference>
<feature type="signal peptide" evidence="6">
    <location>
        <begin position="1"/>
        <end position="18"/>
    </location>
</feature>
<keyword evidence="4" id="KW-0408">Iron</keyword>
<keyword evidence="4" id="KW-0406">Ion transport</keyword>
<evidence type="ECO:0000256" key="5">
    <source>
        <dbReference type="ARBA" id="ARBA00022729"/>
    </source>
</evidence>
<dbReference type="PANTHER" id="PTHR30532">
    <property type="entry name" value="IRON III DICITRATE-BINDING PERIPLASMIC PROTEIN"/>
    <property type="match status" value="1"/>
</dbReference>
<evidence type="ECO:0000259" key="7">
    <source>
        <dbReference type="PROSITE" id="PS50983"/>
    </source>
</evidence>
<sequence>MIRIIFIMMCGLMSFVAAGRSVTDHLGRAVNVPDTPQRIVSLHDWTLTVMAHELGAHLVGSTGRLGPDGHYFIRGGRELFGLDFSAVALASVHGKPDLERISMLKPDLILANSGDYASLISQLSTIAPTLMFNPEQGRPMLSLYQDLAGWLGRESQFGALKQHYHERVAEWRQRLKATGAPAATYVAIRVNGRDGTIDVLKDYGALTTVMDDLGYRPMPIVASVPAGTNRMIMAAELIESIDADYIVTSYLPEKGETADSVYQDLDRIAPGARGFLQAFTQRQTISLSRYQVYPPSFKGLELTLERLSATIQQSGQP</sequence>
<dbReference type="PANTHER" id="PTHR30532:SF1">
    <property type="entry name" value="IRON(3+)-HYDROXAMATE-BINDING PROTEIN FHUD"/>
    <property type="match status" value="1"/>
</dbReference>
<gene>
    <name evidence="8" type="ORF">EDC52_103446</name>
</gene>
<dbReference type="EMBL" id="SMCR01000003">
    <property type="protein sequence ID" value="TCV98354.1"/>
    <property type="molecule type" value="Genomic_DNA"/>
</dbReference>
<accession>A0A4R3Z375</accession>
<comment type="caution">
    <text evidence="8">The sequence shown here is derived from an EMBL/GenBank/DDBJ whole genome shotgun (WGS) entry which is preliminary data.</text>
</comment>
<keyword evidence="4" id="KW-0410">Iron transport</keyword>
<reference evidence="8 9" key="1">
    <citation type="submission" date="2019-03" db="EMBL/GenBank/DDBJ databases">
        <title>Genomic Encyclopedia of Type Strains, Phase IV (KMG-IV): sequencing the most valuable type-strain genomes for metagenomic binning, comparative biology and taxonomic classification.</title>
        <authorList>
            <person name="Goeker M."/>
        </authorList>
    </citation>
    <scope>NUCLEOTIDE SEQUENCE [LARGE SCALE GENOMIC DNA]</scope>
    <source>
        <strain evidence="8 9">DSM 19580</strain>
    </source>
</reference>
<evidence type="ECO:0000313" key="9">
    <source>
        <dbReference type="Proteomes" id="UP000295719"/>
    </source>
</evidence>
<name>A0A4R3Z375_9GAMM</name>
<dbReference type="GO" id="GO:1901678">
    <property type="term" value="P:iron coordination entity transport"/>
    <property type="evidence" value="ECO:0007669"/>
    <property type="project" value="UniProtKB-ARBA"/>
</dbReference>
<evidence type="ECO:0000256" key="3">
    <source>
        <dbReference type="ARBA" id="ARBA00022448"/>
    </source>
</evidence>
<comment type="similarity">
    <text evidence="2">Belongs to the bacterial solute-binding protein 8 family.</text>
</comment>
<feature type="chain" id="PRO_5020887091" evidence="6">
    <location>
        <begin position="19"/>
        <end position="317"/>
    </location>
</feature>
<dbReference type="SUPFAM" id="SSF53807">
    <property type="entry name" value="Helical backbone' metal receptor"/>
    <property type="match status" value="1"/>
</dbReference>
<evidence type="ECO:0000256" key="4">
    <source>
        <dbReference type="ARBA" id="ARBA00022496"/>
    </source>
</evidence>
<dbReference type="InterPro" id="IPR051313">
    <property type="entry name" value="Bact_iron-sidero_bind"/>
</dbReference>
<dbReference type="PROSITE" id="PS50983">
    <property type="entry name" value="FE_B12_PBP"/>
    <property type="match status" value="1"/>
</dbReference>
<dbReference type="InterPro" id="IPR002491">
    <property type="entry name" value="ABC_transptr_periplasmic_BD"/>
</dbReference>